<dbReference type="PANTHER" id="PTHR47326:SF1">
    <property type="entry name" value="HTH PSQ-TYPE DOMAIN-CONTAINING PROTEIN"/>
    <property type="match status" value="1"/>
</dbReference>
<evidence type="ECO:0000313" key="1">
    <source>
        <dbReference type="Proteomes" id="UP000887566"/>
    </source>
</evidence>
<dbReference type="AlphaFoldDB" id="A0A914UIG9"/>
<accession>A0A914UIG9</accession>
<keyword evidence="1" id="KW-1185">Reference proteome</keyword>
<dbReference type="GO" id="GO:0003676">
    <property type="term" value="F:nucleic acid binding"/>
    <property type="evidence" value="ECO:0007669"/>
    <property type="project" value="InterPro"/>
</dbReference>
<evidence type="ECO:0000313" key="2">
    <source>
        <dbReference type="WBParaSite" id="PSAMB.scaffold103size79677.g1907.t1"/>
    </source>
</evidence>
<organism evidence="1 2">
    <name type="scientific">Plectus sambesii</name>
    <dbReference type="NCBI Taxonomy" id="2011161"/>
    <lineage>
        <taxon>Eukaryota</taxon>
        <taxon>Metazoa</taxon>
        <taxon>Ecdysozoa</taxon>
        <taxon>Nematoda</taxon>
        <taxon>Chromadorea</taxon>
        <taxon>Plectida</taxon>
        <taxon>Plectina</taxon>
        <taxon>Plectoidea</taxon>
        <taxon>Plectidae</taxon>
        <taxon>Plectus</taxon>
    </lineage>
</organism>
<dbReference type="PANTHER" id="PTHR47326">
    <property type="entry name" value="TRANSPOSABLE ELEMENT TC3 TRANSPOSASE-LIKE PROTEIN"/>
    <property type="match status" value="1"/>
</dbReference>
<protein>
    <submittedName>
        <fullName evidence="2">Transposase</fullName>
    </submittedName>
</protein>
<reference evidence="2" key="1">
    <citation type="submission" date="2022-11" db="UniProtKB">
        <authorList>
            <consortium name="WormBaseParasite"/>
        </authorList>
    </citation>
    <scope>IDENTIFICATION</scope>
</reference>
<dbReference type="Proteomes" id="UP000887566">
    <property type="component" value="Unplaced"/>
</dbReference>
<proteinExistence type="predicted"/>
<sequence>MQDKASPHFARDVCDWLNEHFGGRLMGHGSPTMPWPSRSPDLTPCDFFLGRFIKSKVYTTKPRDIPELKNRIRNAFGQVTDKMQQKALLEYRDRLEPIQKMKAVISSSITRDWLIGIS</sequence>
<dbReference type="Gene3D" id="3.30.420.10">
    <property type="entry name" value="Ribonuclease H-like superfamily/Ribonuclease H"/>
    <property type="match status" value="1"/>
</dbReference>
<name>A0A914UIG9_9BILA</name>
<dbReference type="InterPro" id="IPR036397">
    <property type="entry name" value="RNaseH_sf"/>
</dbReference>
<dbReference type="WBParaSite" id="PSAMB.scaffold103size79677.g1907.t1">
    <property type="protein sequence ID" value="PSAMB.scaffold103size79677.g1907.t1"/>
    <property type="gene ID" value="PSAMB.scaffold103size79677.g1907"/>
</dbReference>